<evidence type="ECO:0000256" key="1">
    <source>
        <dbReference type="SAM" id="MobiDB-lite"/>
    </source>
</evidence>
<keyword evidence="4" id="KW-1185">Reference proteome</keyword>
<keyword evidence="2" id="KW-0812">Transmembrane</keyword>
<evidence type="ECO:0000256" key="2">
    <source>
        <dbReference type="SAM" id="Phobius"/>
    </source>
</evidence>
<evidence type="ECO:0000313" key="5">
    <source>
        <dbReference type="WBParaSite" id="GPUH_0002620901-mRNA-1"/>
    </source>
</evidence>
<keyword evidence="2" id="KW-1133">Transmembrane helix</keyword>
<feature type="compositionally biased region" description="Polar residues" evidence="1">
    <location>
        <begin position="14"/>
        <end position="27"/>
    </location>
</feature>
<dbReference type="AlphaFoldDB" id="A0A183EYY8"/>
<accession>A0A183EYY8</accession>
<dbReference type="WBParaSite" id="GPUH_0002620901-mRNA-1">
    <property type="protein sequence ID" value="GPUH_0002620901-mRNA-1"/>
    <property type="gene ID" value="GPUH_0002620901"/>
</dbReference>
<dbReference type="Proteomes" id="UP000271098">
    <property type="component" value="Unassembled WGS sequence"/>
</dbReference>
<proteinExistence type="predicted"/>
<keyword evidence="2" id="KW-0472">Membrane</keyword>
<evidence type="ECO:0000313" key="3">
    <source>
        <dbReference type="EMBL" id="VDN45203.1"/>
    </source>
</evidence>
<reference evidence="3 4" key="2">
    <citation type="submission" date="2018-11" db="EMBL/GenBank/DDBJ databases">
        <authorList>
            <consortium name="Pathogen Informatics"/>
        </authorList>
    </citation>
    <scope>NUCLEOTIDE SEQUENCE [LARGE SCALE GENOMIC DNA]</scope>
</reference>
<dbReference type="EMBL" id="UYRT01109129">
    <property type="protein sequence ID" value="VDN45203.1"/>
    <property type="molecule type" value="Genomic_DNA"/>
</dbReference>
<reference evidence="5" key="1">
    <citation type="submission" date="2016-06" db="UniProtKB">
        <authorList>
            <consortium name="WormBaseParasite"/>
        </authorList>
    </citation>
    <scope>IDENTIFICATION</scope>
</reference>
<feature type="transmembrane region" description="Helical" evidence="2">
    <location>
        <begin position="81"/>
        <end position="101"/>
    </location>
</feature>
<name>A0A183EYY8_9BILA</name>
<sequence length="111" mass="12308">MQQQQQLSKDHSESASTIGAAQQSLKTTGDDKSPAASGDDDGGRPKKTFKMLRPRHLTRSVTKRLIITAPATPSTVGKCNACIRLSVFFCLFVYFLIFMQMQKCILSYVCM</sequence>
<gene>
    <name evidence="3" type="ORF">GPUH_LOCUS26178</name>
</gene>
<feature type="region of interest" description="Disordered" evidence="1">
    <location>
        <begin position="1"/>
        <end position="49"/>
    </location>
</feature>
<organism evidence="5">
    <name type="scientific">Gongylonema pulchrum</name>
    <dbReference type="NCBI Taxonomy" id="637853"/>
    <lineage>
        <taxon>Eukaryota</taxon>
        <taxon>Metazoa</taxon>
        <taxon>Ecdysozoa</taxon>
        <taxon>Nematoda</taxon>
        <taxon>Chromadorea</taxon>
        <taxon>Rhabditida</taxon>
        <taxon>Spirurina</taxon>
        <taxon>Spiruromorpha</taxon>
        <taxon>Spiruroidea</taxon>
        <taxon>Gongylonematidae</taxon>
        <taxon>Gongylonema</taxon>
    </lineage>
</organism>
<evidence type="ECO:0000313" key="4">
    <source>
        <dbReference type="Proteomes" id="UP000271098"/>
    </source>
</evidence>
<protein>
    <submittedName>
        <fullName evidence="3 5">Uncharacterized protein</fullName>
    </submittedName>
</protein>